<dbReference type="GO" id="GO:0000976">
    <property type="term" value="F:transcription cis-regulatory region binding"/>
    <property type="evidence" value="ECO:0007669"/>
    <property type="project" value="TreeGrafter"/>
</dbReference>
<keyword evidence="3" id="KW-0238">DNA-binding</keyword>
<evidence type="ECO:0000256" key="4">
    <source>
        <dbReference type="ARBA" id="ARBA00023163"/>
    </source>
</evidence>
<reference evidence="6" key="1">
    <citation type="submission" date="2017-06" db="EMBL/GenBank/DDBJ databases">
        <title>Whole genome sequence of Laribacter hongkongensis LHGZ1.</title>
        <authorList>
            <person name="Chen D."/>
            <person name="Wu H."/>
            <person name="Chen J."/>
        </authorList>
    </citation>
    <scope>NUCLEOTIDE SEQUENCE [LARGE SCALE GENOMIC DNA]</scope>
    <source>
        <strain evidence="6">LHGZ1</strain>
    </source>
</reference>
<dbReference type="SUPFAM" id="SSF53850">
    <property type="entry name" value="Periplasmic binding protein-like II"/>
    <property type="match status" value="1"/>
</dbReference>
<gene>
    <name evidence="5" type="ORF">LHGZ1_1727</name>
</gene>
<dbReference type="Pfam" id="PF00126">
    <property type="entry name" value="HTH_1"/>
    <property type="match status" value="1"/>
</dbReference>
<dbReference type="InterPro" id="IPR000847">
    <property type="entry name" value="LysR_HTH_N"/>
</dbReference>
<comment type="similarity">
    <text evidence="1">Belongs to the LysR transcriptional regulatory family.</text>
</comment>
<sequence>MRFTLKQLEVFTSIARHENVSRAADELALSQSAASGALAELERHYGVQLFDRAGKRLRLNDLGHALLPPAMELLDRAHELDALLRHNHIVGPLAIGATLTIGNYLAPIIVSDYLQTHPGARVRLEVANTSAIVEQVAHFGLDLGLIEGHFHHPDLESLPWGGDSLECFVAPDHPLAGSAVPATADMLAAQPWIVRESGSGTRQAFDRAFASLGLRPNILLELEHTEAIKRAVESGLGIGCVSALALREAFRRGSLVKLETPDLSLRRQFHIALHRQKYRSAGLTAFLSLCQAQLDAGLLVRPTRIP</sequence>
<dbReference type="InterPro" id="IPR005119">
    <property type="entry name" value="LysR_subst-bd"/>
</dbReference>
<dbReference type="Gene3D" id="1.10.10.10">
    <property type="entry name" value="Winged helix-like DNA-binding domain superfamily/Winged helix DNA-binding domain"/>
    <property type="match status" value="1"/>
</dbReference>
<dbReference type="PANTHER" id="PTHR30126">
    <property type="entry name" value="HTH-TYPE TRANSCRIPTIONAL REGULATOR"/>
    <property type="match status" value="1"/>
</dbReference>
<accession>A0A248LIH7</accession>
<evidence type="ECO:0000256" key="1">
    <source>
        <dbReference type="ARBA" id="ARBA00009437"/>
    </source>
</evidence>
<dbReference type="InterPro" id="IPR036388">
    <property type="entry name" value="WH-like_DNA-bd_sf"/>
</dbReference>
<dbReference type="GO" id="GO:0003700">
    <property type="term" value="F:DNA-binding transcription factor activity"/>
    <property type="evidence" value="ECO:0007669"/>
    <property type="project" value="InterPro"/>
</dbReference>
<dbReference type="SUPFAM" id="SSF46785">
    <property type="entry name" value="Winged helix' DNA-binding domain"/>
    <property type="match status" value="1"/>
</dbReference>
<keyword evidence="2" id="KW-0805">Transcription regulation</keyword>
<dbReference type="InterPro" id="IPR036390">
    <property type="entry name" value="WH_DNA-bd_sf"/>
</dbReference>
<dbReference type="Gene3D" id="3.40.190.290">
    <property type="match status" value="1"/>
</dbReference>
<dbReference type="CDD" id="cd08420">
    <property type="entry name" value="PBP2_CysL_like"/>
    <property type="match status" value="1"/>
</dbReference>
<dbReference type="PANTHER" id="PTHR30126:SF94">
    <property type="entry name" value="LYSR FAMILY TRANSCRIPTIONAL REGULATOR"/>
    <property type="match status" value="1"/>
</dbReference>
<evidence type="ECO:0000313" key="5">
    <source>
        <dbReference type="EMBL" id="ASJ24558.1"/>
    </source>
</evidence>
<evidence type="ECO:0000313" key="6">
    <source>
        <dbReference type="Proteomes" id="UP000197424"/>
    </source>
</evidence>
<dbReference type="PROSITE" id="PS50931">
    <property type="entry name" value="HTH_LYSR"/>
    <property type="match status" value="1"/>
</dbReference>
<dbReference type="Pfam" id="PF03466">
    <property type="entry name" value="LysR_substrate"/>
    <property type="match status" value="1"/>
</dbReference>
<dbReference type="Proteomes" id="UP000197424">
    <property type="component" value="Chromosome"/>
</dbReference>
<proteinExistence type="inferred from homology"/>
<dbReference type="OrthoDB" id="9808620at2"/>
<dbReference type="EMBL" id="CP022115">
    <property type="protein sequence ID" value="ASJ24558.1"/>
    <property type="molecule type" value="Genomic_DNA"/>
</dbReference>
<keyword evidence="4" id="KW-0804">Transcription</keyword>
<organism evidence="5 6">
    <name type="scientific">Laribacter hongkongensis</name>
    <dbReference type="NCBI Taxonomy" id="168471"/>
    <lineage>
        <taxon>Bacteria</taxon>
        <taxon>Pseudomonadati</taxon>
        <taxon>Pseudomonadota</taxon>
        <taxon>Betaproteobacteria</taxon>
        <taxon>Neisseriales</taxon>
        <taxon>Aquaspirillaceae</taxon>
        <taxon>Laribacter</taxon>
    </lineage>
</organism>
<dbReference type="AlphaFoldDB" id="A0A248LIH7"/>
<evidence type="ECO:0000256" key="2">
    <source>
        <dbReference type="ARBA" id="ARBA00023015"/>
    </source>
</evidence>
<protein>
    <submittedName>
        <fullName evidence="5">Putative transcriptional regulator</fullName>
    </submittedName>
</protein>
<dbReference type="RefSeq" id="WP_088860803.1">
    <property type="nucleotide sequence ID" value="NZ_CP022115.1"/>
</dbReference>
<name>A0A248LIH7_9NEIS</name>
<evidence type="ECO:0000256" key="3">
    <source>
        <dbReference type="ARBA" id="ARBA00023125"/>
    </source>
</evidence>
<dbReference type="PRINTS" id="PR00039">
    <property type="entry name" value="HTHLYSR"/>
</dbReference>